<sequence>MGSTFSEKIYEGTGWLVKLVYVQLLFLLFSLLGFILFGLFPASAALFAIVRQWLLGHHEVPLFRAFWSYFKEYFVQANVLGWFLSIASFAIAFYFFMFREIESGWGTMFVYLWFPITILLLLLWAFWLPVLVHYEIKGLRVLKLAVYTAILRPLHTVGFVVLMIVLYYWSLILPGFIPILNISLLVFGWMWIARHSFRKFDEKAA</sequence>
<feature type="transmembrane region" description="Helical" evidence="1">
    <location>
        <begin position="108"/>
        <end position="132"/>
    </location>
</feature>
<feature type="transmembrane region" description="Helical" evidence="1">
    <location>
        <begin position="73"/>
        <end position="96"/>
    </location>
</feature>
<dbReference type="InterPro" id="IPR006938">
    <property type="entry name" value="DUF624"/>
</dbReference>
<keyword evidence="3" id="KW-1185">Reference proteome</keyword>
<evidence type="ECO:0000313" key="2">
    <source>
        <dbReference type="EMBL" id="MBM7587289.1"/>
    </source>
</evidence>
<evidence type="ECO:0000256" key="1">
    <source>
        <dbReference type="SAM" id="Phobius"/>
    </source>
</evidence>
<organism evidence="2 3">
    <name type="scientific">Rossellomorea pakistanensis</name>
    <dbReference type="NCBI Taxonomy" id="992288"/>
    <lineage>
        <taxon>Bacteria</taxon>
        <taxon>Bacillati</taxon>
        <taxon>Bacillota</taxon>
        <taxon>Bacilli</taxon>
        <taxon>Bacillales</taxon>
        <taxon>Bacillaceae</taxon>
        <taxon>Rossellomorea</taxon>
    </lineage>
</organism>
<proteinExistence type="predicted"/>
<reference evidence="2 3" key="1">
    <citation type="submission" date="2021-01" db="EMBL/GenBank/DDBJ databases">
        <title>Genomic Encyclopedia of Type Strains, Phase IV (KMG-IV): sequencing the most valuable type-strain genomes for metagenomic binning, comparative biology and taxonomic classification.</title>
        <authorList>
            <person name="Goeker M."/>
        </authorList>
    </citation>
    <scope>NUCLEOTIDE SEQUENCE [LARGE SCALE GENOMIC DNA]</scope>
    <source>
        <strain evidence="2 3">DSM 24834</strain>
    </source>
</reference>
<feature type="transmembrane region" description="Helical" evidence="1">
    <location>
        <begin position="175"/>
        <end position="193"/>
    </location>
</feature>
<comment type="caution">
    <text evidence="2">The sequence shown here is derived from an EMBL/GenBank/DDBJ whole genome shotgun (WGS) entry which is preliminary data.</text>
</comment>
<gene>
    <name evidence="2" type="ORF">JOC86_003862</name>
</gene>
<dbReference type="Pfam" id="PF04854">
    <property type="entry name" value="DUF624"/>
    <property type="match status" value="1"/>
</dbReference>
<dbReference type="Proteomes" id="UP001646157">
    <property type="component" value="Unassembled WGS sequence"/>
</dbReference>
<protein>
    <submittedName>
        <fullName evidence="2">Membrane protein YesL</fullName>
    </submittedName>
</protein>
<dbReference type="RefSeq" id="WP_205174483.1">
    <property type="nucleotide sequence ID" value="NZ_JAFBDZ010000004.1"/>
</dbReference>
<keyword evidence="1" id="KW-0472">Membrane</keyword>
<dbReference type="EMBL" id="JAFBDZ010000004">
    <property type="protein sequence ID" value="MBM7587289.1"/>
    <property type="molecule type" value="Genomic_DNA"/>
</dbReference>
<keyword evidence="1" id="KW-1133">Transmembrane helix</keyword>
<accession>A0ABS2NHE4</accession>
<name>A0ABS2NHE4_9BACI</name>
<feature type="transmembrane region" description="Helical" evidence="1">
    <location>
        <begin position="20"/>
        <end position="50"/>
    </location>
</feature>
<feature type="transmembrane region" description="Helical" evidence="1">
    <location>
        <begin position="144"/>
        <end position="169"/>
    </location>
</feature>
<evidence type="ECO:0000313" key="3">
    <source>
        <dbReference type="Proteomes" id="UP001646157"/>
    </source>
</evidence>
<keyword evidence="1" id="KW-0812">Transmembrane</keyword>